<evidence type="ECO:0000313" key="2">
    <source>
        <dbReference type="Proteomes" id="UP000479710"/>
    </source>
</evidence>
<organism evidence="1 2">
    <name type="scientific">Oryza meyeriana var. granulata</name>
    <dbReference type="NCBI Taxonomy" id="110450"/>
    <lineage>
        <taxon>Eukaryota</taxon>
        <taxon>Viridiplantae</taxon>
        <taxon>Streptophyta</taxon>
        <taxon>Embryophyta</taxon>
        <taxon>Tracheophyta</taxon>
        <taxon>Spermatophyta</taxon>
        <taxon>Magnoliopsida</taxon>
        <taxon>Liliopsida</taxon>
        <taxon>Poales</taxon>
        <taxon>Poaceae</taxon>
        <taxon>BOP clade</taxon>
        <taxon>Oryzoideae</taxon>
        <taxon>Oryzeae</taxon>
        <taxon>Oryzinae</taxon>
        <taxon>Oryza</taxon>
        <taxon>Oryza meyeriana</taxon>
    </lineage>
</organism>
<dbReference type="AlphaFoldDB" id="A0A6G1CZK0"/>
<evidence type="ECO:0000313" key="1">
    <source>
        <dbReference type="EMBL" id="KAF0905552.1"/>
    </source>
</evidence>
<sequence>MGDERQQVEKQPHGYYLKRLMMPSQQEAGTSSYIATMNNDSNGLVTIDKIWQLEESIMPVTQLLRQDLREPITSYGNCCLQTMTGRLE</sequence>
<keyword evidence="2" id="KW-1185">Reference proteome</keyword>
<reference evidence="1 2" key="1">
    <citation type="submission" date="2019-11" db="EMBL/GenBank/DDBJ databases">
        <title>Whole genome sequence of Oryza granulata.</title>
        <authorList>
            <person name="Li W."/>
        </authorList>
    </citation>
    <scope>NUCLEOTIDE SEQUENCE [LARGE SCALE GENOMIC DNA]</scope>
    <source>
        <strain evidence="2">cv. Menghai</strain>
        <tissue evidence="1">Leaf</tissue>
    </source>
</reference>
<dbReference type="Proteomes" id="UP000479710">
    <property type="component" value="Unassembled WGS sequence"/>
</dbReference>
<proteinExistence type="predicted"/>
<protein>
    <submittedName>
        <fullName evidence="1">Uncharacterized protein</fullName>
    </submittedName>
</protein>
<name>A0A6G1CZK0_9ORYZ</name>
<accession>A0A6G1CZK0</accession>
<dbReference type="EMBL" id="SPHZ02000007">
    <property type="protein sequence ID" value="KAF0905552.1"/>
    <property type="molecule type" value="Genomic_DNA"/>
</dbReference>
<gene>
    <name evidence="1" type="ORF">E2562_007349</name>
</gene>
<comment type="caution">
    <text evidence="1">The sequence shown here is derived from an EMBL/GenBank/DDBJ whole genome shotgun (WGS) entry which is preliminary data.</text>
</comment>